<keyword evidence="3 6" id="KW-1133">Transmembrane helix</keyword>
<dbReference type="RefSeq" id="WP_207709608.1">
    <property type="nucleotide sequence ID" value="NZ_WEGH01000001.1"/>
</dbReference>
<organism evidence="8 9">
    <name type="scientific">Actinomadura macrotermitis</name>
    <dbReference type="NCBI Taxonomy" id="2585200"/>
    <lineage>
        <taxon>Bacteria</taxon>
        <taxon>Bacillati</taxon>
        <taxon>Actinomycetota</taxon>
        <taxon>Actinomycetes</taxon>
        <taxon>Streptosporangiales</taxon>
        <taxon>Thermomonosporaceae</taxon>
        <taxon>Actinomadura</taxon>
    </lineage>
</organism>
<gene>
    <name evidence="8" type="ORF">ACRB68_17320</name>
</gene>
<dbReference type="InterPro" id="IPR051533">
    <property type="entry name" value="WaaL-like"/>
</dbReference>
<feature type="transmembrane region" description="Helical" evidence="6">
    <location>
        <begin position="230"/>
        <end position="260"/>
    </location>
</feature>
<evidence type="ECO:0000256" key="3">
    <source>
        <dbReference type="ARBA" id="ARBA00022989"/>
    </source>
</evidence>
<feature type="transmembrane region" description="Helical" evidence="6">
    <location>
        <begin position="195"/>
        <end position="218"/>
    </location>
</feature>
<comment type="caution">
    <text evidence="8">The sequence shown here is derived from an EMBL/GenBank/DDBJ whole genome shotgun (WGS) entry which is preliminary data.</text>
</comment>
<dbReference type="GO" id="GO:0016020">
    <property type="term" value="C:membrane"/>
    <property type="evidence" value="ECO:0007669"/>
    <property type="project" value="UniProtKB-SubCell"/>
</dbReference>
<dbReference type="PANTHER" id="PTHR37422">
    <property type="entry name" value="TEICHURONIC ACID BIOSYNTHESIS PROTEIN TUAE"/>
    <property type="match status" value="1"/>
</dbReference>
<dbReference type="EMBL" id="WEGH01000001">
    <property type="protein sequence ID" value="MQY03687.1"/>
    <property type="molecule type" value="Genomic_DNA"/>
</dbReference>
<feature type="transmembrane region" description="Helical" evidence="6">
    <location>
        <begin position="433"/>
        <end position="450"/>
    </location>
</feature>
<proteinExistence type="predicted"/>
<keyword evidence="4 6" id="KW-0472">Membrane</keyword>
<comment type="subcellular location">
    <subcellularLocation>
        <location evidence="1">Membrane</location>
        <topology evidence="1">Multi-pass membrane protein</topology>
    </subcellularLocation>
</comment>
<dbReference type="Pfam" id="PF04932">
    <property type="entry name" value="Wzy_C"/>
    <property type="match status" value="1"/>
</dbReference>
<feature type="transmembrane region" description="Helical" evidence="6">
    <location>
        <begin position="71"/>
        <end position="91"/>
    </location>
</feature>
<evidence type="ECO:0000313" key="9">
    <source>
        <dbReference type="Proteomes" id="UP000487268"/>
    </source>
</evidence>
<evidence type="ECO:0000256" key="1">
    <source>
        <dbReference type="ARBA" id="ARBA00004141"/>
    </source>
</evidence>
<feature type="compositionally biased region" description="Pro residues" evidence="5">
    <location>
        <begin position="13"/>
        <end position="26"/>
    </location>
</feature>
<evidence type="ECO:0000256" key="2">
    <source>
        <dbReference type="ARBA" id="ARBA00022692"/>
    </source>
</evidence>
<keyword evidence="9" id="KW-1185">Reference proteome</keyword>
<evidence type="ECO:0000259" key="7">
    <source>
        <dbReference type="Pfam" id="PF04932"/>
    </source>
</evidence>
<sequence length="458" mass="47695">MTRTALLDGAPRVPAPAGPPPGPPPARSDRARPPAAVAFAYLMRRPVWAVVPALLAVCAPAGPPGADRVNITAGDVMSAVAVLTVALSCAVTRRRCEIAPLRAFGPLVLALGVTTVTSQDVAASLPGFVRVVQVFVVVPLAVACCVRDRRDARVVCGAVVAVSLLESGYGVWQALTRNGASYQGENVRAVGTFGAADVMALATVVSFGLLITLTWFLAARGRMRALPAAALAVQAAALVLALSRGSWISLTVAAAVMLTLANWRRALLAAAGVAALAVVLVGGLGLGSQTIADRLQSITGVVGDPDQSVVDRYSLWSTAEGIWRDHPVTGIGVRNFAGFRDSHAPLELSSGSETADAAHGYSREPLLSPHNQYLLWLSEQGLLGLAAFAALLAALGRGLWRRRDPADPVWQACAGTLCWLTVNFCYADMGGPTSVLIAVLFGLIAARALPPTLERSEW</sequence>
<feature type="transmembrane region" description="Helical" evidence="6">
    <location>
        <begin position="266"/>
        <end position="286"/>
    </location>
</feature>
<dbReference type="InterPro" id="IPR007016">
    <property type="entry name" value="O-antigen_ligase-rel_domated"/>
</dbReference>
<accession>A0A7K0BRD6</accession>
<feature type="transmembrane region" description="Helical" evidence="6">
    <location>
        <begin position="128"/>
        <end position="147"/>
    </location>
</feature>
<feature type="transmembrane region" description="Helical" evidence="6">
    <location>
        <begin position="47"/>
        <end position="65"/>
    </location>
</feature>
<protein>
    <recommendedName>
        <fullName evidence="7">O-antigen ligase-related domain-containing protein</fullName>
    </recommendedName>
</protein>
<dbReference type="AlphaFoldDB" id="A0A7K0BRD6"/>
<feature type="domain" description="O-antigen ligase-related" evidence="7">
    <location>
        <begin position="230"/>
        <end position="389"/>
    </location>
</feature>
<dbReference type="PANTHER" id="PTHR37422:SF13">
    <property type="entry name" value="LIPOPOLYSACCHARIDE BIOSYNTHESIS PROTEIN PA4999-RELATED"/>
    <property type="match status" value="1"/>
</dbReference>
<evidence type="ECO:0000256" key="4">
    <source>
        <dbReference type="ARBA" id="ARBA00023136"/>
    </source>
</evidence>
<feature type="transmembrane region" description="Helical" evidence="6">
    <location>
        <begin position="154"/>
        <end position="175"/>
    </location>
</feature>
<evidence type="ECO:0000256" key="6">
    <source>
        <dbReference type="SAM" id="Phobius"/>
    </source>
</evidence>
<feature type="transmembrane region" description="Helical" evidence="6">
    <location>
        <begin position="373"/>
        <end position="396"/>
    </location>
</feature>
<evidence type="ECO:0000256" key="5">
    <source>
        <dbReference type="SAM" id="MobiDB-lite"/>
    </source>
</evidence>
<name>A0A7K0BRD6_9ACTN</name>
<feature type="region of interest" description="Disordered" evidence="5">
    <location>
        <begin position="1"/>
        <end position="31"/>
    </location>
</feature>
<evidence type="ECO:0000313" key="8">
    <source>
        <dbReference type="EMBL" id="MQY03687.1"/>
    </source>
</evidence>
<feature type="transmembrane region" description="Helical" evidence="6">
    <location>
        <begin position="103"/>
        <end position="122"/>
    </location>
</feature>
<reference evidence="8 9" key="1">
    <citation type="submission" date="2019-10" db="EMBL/GenBank/DDBJ databases">
        <title>Actinomadura rubteroloni sp. nov. and Actinomadura macrotermitis sp. nov., isolated from the gut of fungus growing-termite Macrotermes natalensis.</title>
        <authorList>
            <person name="Benndorf R."/>
            <person name="Martin K."/>
            <person name="Kuefner M."/>
            <person name="De Beer W."/>
            <person name="Kaster A.-K."/>
            <person name="Vollmers J."/>
            <person name="Poulsen M."/>
            <person name="Beemelmanns C."/>
        </authorList>
    </citation>
    <scope>NUCLEOTIDE SEQUENCE [LARGE SCALE GENOMIC DNA]</scope>
    <source>
        <strain evidence="8 9">RB68</strain>
    </source>
</reference>
<keyword evidence="2 6" id="KW-0812">Transmembrane</keyword>
<dbReference type="Proteomes" id="UP000487268">
    <property type="component" value="Unassembled WGS sequence"/>
</dbReference>